<evidence type="ECO:0000313" key="2">
    <source>
        <dbReference type="EMBL" id="TQN48461.1"/>
    </source>
</evidence>
<reference evidence="2 3" key="1">
    <citation type="submission" date="2019-06" db="EMBL/GenBank/DDBJ databases">
        <title>Sequencing the genomes of 1000 actinobacteria strains.</title>
        <authorList>
            <person name="Klenk H.-P."/>
        </authorList>
    </citation>
    <scope>NUCLEOTIDE SEQUENCE [LARGE SCALE GENOMIC DNA]</scope>
    <source>
        <strain evidence="2 3">DSM 21776</strain>
    </source>
</reference>
<protein>
    <submittedName>
        <fullName evidence="2">Spermidine dehydrogenase</fullName>
    </submittedName>
</protein>
<accession>A0A543PWK1</accession>
<organism evidence="2 3">
    <name type="scientific">Humibacillus xanthopallidus</name>
    <dbReference type="NCBI Taxonomy" id="412689"/>
    <lineage>
        <taxon>Bacteria</taxon>
        <taxon>Bacillati</taxon>
        <taxon>Actinomycetota</taxon>
        <taxon>Actinomycetes</taxon>
        <taxon>Micrococcales</taxon>
        <taxon>Intrasporangiaceae</taxon>
        <taxon>Humibacillus</taxon>
    </lineage>
</organism>
<proteinExistence type="predicted"/>
<dbReference type="Gene3D" id="3.50.50.60">
    <property type="entry name" value="FAD/NAD(P)-binding domain"/>
    <property type="match status" value="1"/>
</dbReference>
<dbReference type="OrthoDB" id="20837at2"/>
<dbReference type="InterPro" id="IPR036188">
    <property type="entry name" value="FAD/NAD-bd_sf"/>
</dbReference>
<gene>
    <name evidence="2" type="ORF">FHX52_1595</name>
</gene>
<dbReference type="SUPFAM" id="SSF51905">
    <property type="entry name" value="FAD/NAD(P)-binding domain"/>
    <property type="match status" value="1"/>
</dbReference>
<dbReference type="Pfam" id="PF13450">
    <property type="entry name" value="NAD_binding_8"/>
    <property type="match status" value="1"/>
</dbReference>
<dbReference type="InterPro" id="IPR006311">
    <property type="entry name" value="TAT_signal"/>
</dbReference>
<sequence>MSDNEHQQPPPGRPAGRRKGITRRQFLDGVAISGAGLAFAAASPGMTGAEAATLARRSASGALPSGYYPPRSTGITGEPDAVIQRVIQVDGLPQPTDVHSAVGGPGIKRPSKNVKETYDCVIVGAGVSGLAAAKYYRDRFGASSTILLLDPLADFGGHAHRNEFHVEDATNGADVMMLRNGGAVNFDSPNTWGSTSGAQLDVPPSQAALDLINYLGVDLKAFPSTQGPGLPSSYGLTNRLLFPKEDWGADTVQRTRFEPNTAAGWTAYVARLPYSQAAKDAIVRIQTDTTTDWIAAKHGPGMTPAQRLHLLTTISYTGWLTDYLGAPAEAVVEYQRGSHGLLGAGAQCTSAADNYMLGRPGFSAANLLPDPEEVANTGFPGLGRTPQMDNQTGTDLPGRAWPDGNASPARMLVSRLIPASFPDGTPDQENVVTARCDYSQLDRPGQPVRLRLNSFVYQVKPAERRGDLAKVEYEDTVTGAASFVHATHVVMACWNRVTAQVVKGLGTQQVADLCYARKVPLIYGRASLNNWRAFADARVSNISPRGNSLFWDSISLTVGSRFGSVYGPTPNTPSQPAVLNFQVVATGHTTTPQLGAYEVGRQKLLGMSLADLESSLYDMIGRVVNTQGGDFDPERDIDELMVNRWNYGYAHELTSLWDPSLYGAYADQPQRRGKAPFRNVAIANADSQGFAYFHSAVQEGYRAVNDLPA</sequence>
<feature type="region of interest" description="Disordered" evidence="1">
    <location>
        <begin position="379"/>
        <end position="400"/>
    </location>
</feature>
<dbReference type="RefSeq" id="WP_141821392.1">
    <property type="nucleotide sequence ID" value="NZ_BAAAQC010000006.1"/>
</dbReference>
<dbReference type="Proteomes" id="UP000320085">
    <property type="component" value="Unassembled WGS sequence"/>
</dbReference>
<name>A0A543PWK1_9MICO</name>
<dbReference type="AlphaFoldDB" id="A0A543PWK1"/>
<comment type="caution">
    <text evidence="2">The sequence shown here is derived from an EMBL/GenBank/DDBJ whole genome shotgun (WGS) entry which is preliminary data.</text>
</comment>
<dbReference type="EMBL" id="VFQF01000001">
    <property type="protein sequence ID" value="TQN48461.1"/>
    <property type="molecule type" value="Genomic_DNA"/>
</dbReference>
<evidence type="ECO:0000313" key="3">
    <source>
        <dbReference type="Proteomes" id="UP000320085"/>
    </source>
</evidence>
<dbReference type="PROSITE" id="PS51318">
    <property type="entry name" value="TAT"/>
    <property type="match status" value="1"/>
</dbReference>
<evidence type="ECO:0000256" key="1">
    <source>
        <dbReference type="SAM" id="MobiDB-lite"/>
    </source>
</evidence>
<feature type="region of interest" description="Disordered" evidence="1">
    <location>
        <begin position="1"/>
        <end position="21"/>
    </location>
</feature>